<dbReference type="AlphaFoldDB" id="A0AAN1CUM3"/>
<feature type="compositionally biased region" description="Basic and acidic residues" evidence="2">
    <location>
        <begin position="1"/>
        <end position="12"/>
    </location>
</feature>
<evidence type="ECO:0000256" key="3">
    <source>
        <dbReference type="SAM" id="Phobius"/>
    </source>
</evidence>
<dbReference type="KEGG" id="vbr:A6E01_19360"/>
<feature type="compositionally biased region" description="Low complexity" evidence="2">
    <location>
        <begin position="244"/>
        <end position="258"/>
    </location>
</feature>
<dbReference type="RefSeq" id="WP_065211136.1">
    <property type="nucleotide sequence ID" value="NZ_CP016179.1"/>
</dbReference>
<name>A0AAN1CUM3_9VIBR</name>
<protein>
    <submittedName>
        <fullName evidence="4">Uncharacterized protein</fullName>
    </submittedName>
</protein>
<feature type="transmembrane region" description="Helical" evidence="3">
    <location>
        <begin position="76"/>
        <end position="94"/>
    </location>
</feature>
<evidence type="ECO:0000313" key="5">
    <source>
        <dbReference type="Proteomes" id="UP000092018"/>
    </source>
</evidence>
<organism evidence="4 5">
    <name type="scientific">Vibrio breoganii</name>
    <dbReference type="NCBI Taxonomy" id="553239"/>
    <lineage>
        <taxon>Bacteria</taxon>
        <taxon>Pseudomonadati</taxon>
        <taxon>Pseudomonadota</taxon>
        <taxon>Gammaproteobacteria</taxon>
        <taxon>Vibrionales</taxon>
        <taxon>Vibrionaceae</taxon>
        <taxon>Vibrio</taxon>
    </lineage>
</organism>
<evidence type="ECO:0000256" key="2">
    <source>
        <dbReference type="SAM" id="MobiDB-lite"/>
    </source>
</evidence>
<feature type="coiled-coil region" evidence="1">
    <location>
        <begin position="185"/>
        <end position="219"/>
    </location>
</feature>
<feature type="region of interest" description="Disordered" evidence="2">
    <location>
        <begin position="1"/>
        <end position="49"/>
    </location>
</feature>
<keyword evidence="3" id="KW-0472">Membrane</keyword>
<keyword evidence="3" id="KW-0812">Transmembrane</keyword>
<keyword evidence="4" id="KW-0614">Plasmid</keyword>
<sequence length="336" mass="35864">MRKEKMSLKDLGVEDDLAVESSQSVDVKSDDVVEPSVSEESEVDNGGIQGSVEDGLLAEDDEVVVKSPGKSLVKRVALASLLAVIVVGGGYVTYQGVKPMIESFTSSGEPVVVFDAQGSIQALTIDVNSLRSDMNALNASERLVELEAASARLKQLELLFGNTVAQLQGVSSGLQEYRDANDKAIAELTEQLASGTKKHEALERRVTNMNRTLSSLEERLFAELEKQLSDVSHSIAPPAQKNKTGTSGATTASSESAEVSVTSSVPEVTRLGPLFLKQVVDIGGRNIAIITDGLSGSIQLVSGNSFGHWYVSEVNKEHLVARHKLDGRMVNLVVSE</sequence>
<feature type="region of interest" description="Disordered" evidence="2">
    <location>
        <begin position="232"/>
        <end position="258"/>
    </location>
</feature>
<dbReference type="EMBL" id="CP016179">
    <property type="protein sequence ID" value="ANO35374.1"/>
    <property type="molecule type" value="Genomic_DNA"/>
</dbReference>
<reference evidence="4 5" key="1">
    <citation type="submission" date="2016-06" db="EMBL/GenBank/DDBJ databases">
        <title>Adaptive Radiation by Waves of Gene Transfer Leads to Fine-Scale Resource Partitioning in Marine Microbes.</title>
        <authorList>
            <person name="Hehemann J.-H."/>
            <person name="Arevalo P."/>
            <person name="Datta M.S."/>
            <person name="Yu X."/>
            <person name="Corzett C."/>
            <person name="Henschel A."/>
            <person name="Preheim S.P."/>
            <person name="Timberlake S."/>
            <person name="Alm E.J."/>
            <person name="Polz M.F."/>
        </authorList>
    </citation>
    <scope>NUCLEOTIDE SEQUENCE [LARGE SCALE GENOMIC DNA]</scope>
    <source>
        <strain evidence="4 5">FF50</strain>
        <plasmid evidence="4 5">unnamed1</plasmid>
    </source>
</reference>
<keyword evidence="3" id="KW-1133">Transmembrane helix</keyword>
<proteinExistence type="predicted"/>
<evidence type="ECO:0000313" key="4">
    <source>
        <dbReference type="EMBL" id="ANO35374.1"/>
    </source>
</evidence>
<geneLocation type="plasmid" evidence="4 5">
    <name>unnamed1</name>
</geneLocation>
<keyword evidence="1" id="KW-0175">Coiled coil</keyword>
<dbReference type="Proteomes" id="UP000092018">
    <property type="component" value="Plasmid unnamed1"/>
</dbReference>
<evidence type="ECO:0000256" key="1">
    <source>
        <dbReference type="SAM" id="Coils"/>
    </source>
</evidence>
<gene>
    <name evidence="4" type="ORF">A6E01_19360</name>
</gene>
<feature type="coiled-coil region" evidence="1">
    <location>
        <begin position="120"/>
        <end position="156"/>
    </location>
</feature>
<accession>A0AAN1CUM3</accession>